<evidence type="ECO:0000256" key="1">
    <source>
        <dbReference type="SAM" id="MobiDB-lite"/>
    </source>
</evidence>
<dbReference type="EMBL" id="CDMY01000366">
    <property type="protein sequence ID" value="CEM06357.1"/>
    <property type="molecule type" value="Genomic_DNA"/>
</dbReference>
<keyword evidence="4" id="KW-1185">Reference proteome</keyword>
<feature type="compositionally biased region" description="Acidic residues" evidence="1">
    <location>
        <begin position="99"/>
        <end position="110"/>
    </location>
</feature>
<keyword evidence="2" id="KW-1133">Transmembrane helix</keyword>
<evidence type="ECO:0000313" key="4">
    <source>
        <dbReference type="Proteomes" id="UP000041254"/>
    </source>
</evidence>
<feature type="transmembrane region" description="Helical" evidence="2">
    <location>
        <begin position="6"/>
        <end position="27"/>
    </location>
</feature>
<gene>
    <name evidence="3" type="ORF">Vbra_5589</name>
</gene>
<dbReference type="InParanoid" id="A0A0G4F3S8"/>
<proteinExistence type="predicted"/>
<organism evidence="3 4">
    <name type="scientific">Vitrella brassicaformis (strain CCMP3155)</name>
    <dbReference type="NCBI Taxonomy" id="1169540"/>
    <lineage>
        <taxon>Eukaryota</taxon>
        <taxon>Sar</taxon>
        <taxon>Alveolata</taxon>
        <taxon>Colpodellida</taxon>
        <taxon>Vitrellaceae</taxon>
        <taxon>Vitrella</taxon>
    </lineage>
</organism>
<sequence>MKEAVFLAISLSLLICGILCYVWLAHFRCRMRRKHRRPRHYSDDTDVVELERDFTSAYTLDSHPVGPSGVKLPWFMPVFLSQWLADHGGYAYGPVATLDESDGSESDDGQGDGGGADGRTYGAL</sequence>
<evidence type="ECO:0000313" key="3">
    <source>
        <dbReference type="EMBL" id="CEM06357.1"/>
    </source>
</evidence>
<protein>
    <submittedName>
        <fullName evidence="3">Uncharacterized protein</fullName>
    </submittedName>
</protein>
<feature type="region of interest" description="Disordered" evidence="1">
    <location>
        <begin position="96"/>
        <end position="124"/>
    </location>
</feature>
<accession>A0A0G4F3S8</accession>
<keyword evidence="2" id="KW-0472">Membrane</keyword>
<reference evidence="3 4" key="1">
    <citation type="submission" date="2014-11" db="EMBL/GenBank/DDBJ databases">
        <authorList>
            <person name="Zhu J."/>
            <person name="Qi W."/>
            <person name="Song R."/>
        </authorList>
    </citation>
    <scope>NUCLEOTIDE SEQUENCE [LARGE SCALE GENOMIC DNA]</scope>
</reference>
<keyword evidence="2" id="KW-0812">Transmembrane</keyword>
<dbReference type="VEuPathDB" id="CryptoDB:Vbra_5589"/>
<evidence type="ECO:0000256" key="2">
    <source>
        <dbReference type="SAM" id="Phobius"/>
    </source>
</evidence>
<dbReference type="Proteomes" id="UP000041254">
    <property type="component" value="Unassembled WGS sequence"/>
</dbReference>
<dbReference type="AlphaFoldDB" id="A0A0G4F3S8"/>
<name>A0A0G4F3S8_VITBC</name>